<accession>A0A397SAX7</accession>
<feature type="chain" id="PRO_5017351934" evidence="1">
    <location>
        <begin position="24"/>
        <end position="95"/>
    </location>
</feature>
<keyword evidence="3" id="KW-1185">Reference proteome</keyword>
<sequence length="95" mass="10609">MVYPRCLVMIFAIVILFSNNVYSECKCYTMGRVCGWAMNDVYGNYDCIPNHIYQCNSKGSATTEDYGPCICGCTKASPNHNCNNSCYKNAKSHGH</sequence>
<feature type="signal peptide" evidence="1">
    <location>
        <begin position="1"/>
        <end position="23"/>
    </location>
</feature>
<comment type="caution">
    <text evidence="2">The sequence shown here is derived from an EMBL/GenBank/DDBJ whole genome shotgun (WGS) entry which is preliminary data.</text>
</comment>
<evidence type="ECO:0000256" key="1">
    <source>
        <dbReference type="SAM" id="SignalP"/>
    </source>
</evidence>
<name>A0A397SAX7_9GLOM</name>
<keyword evidence="1" id="KW-0732">Signal</keyword>
<evidence type="ECO:0000313" key="3">
    <source>
        <dbReference type="Proteomes" id="UP000265703"/>
    </source>
</evidence>
<dbReference type="AlphaFoldDB" id="A0A397SAX7"/>
<dbReference type="Proteomes" id="UP000265703">
    <property type="component" value="Unassembled WGS sequence"/>
</dbReference>
<protein>
    <submittedName>
        <fullName evidence="2">Uncharacterized protein</fullName>
    </submittedName>
</protein>
<evidence type="ECO:0000313" key="2">
    <source>
        <dbReference type="EMBL" id="RIA81157.1"/>
    </source>
</evidence>
<gene>
    <name evidence="2" type="ORF">C1645_791044</name>
</gene>
<dbReference type="EMBL" id="QKYT01000839">
    <property type="protein sequence ID" value="RIA81157.1"/>
    <property type="molecule type" value="Genomic_DNA"/>
</dbReference>
<reference evidence="2 3" key="1">
    <citation type="submission" date="2018-06" db="EMBL/GenBank/DDBJ databases">
        <title>Comparative genomics reveals the genomic features of Rhizophagus irregularis, R. cerebriforme, R. diaphanum and Gigaspora rosea, and their symbiotic lifestyle signature.</title>
        <authorList>
            <person name="Morin E."/>
            <person name="San Clemente H."/>
            <person name="Chen E.C.H."/>
            <person name="De La Providencia I."/>
            <person name="Hainaut M."/>
            <person name="Kuo A."/>
            <person name="Kohler A."/>
            <person name="Murat C."/>
            <person name="Tang N."/>
            <person name="Roy S."/>
            <person name="Loubradou J."/>
            <person name="Henrissat B."/>
            <person name="Grigoriev I.V."/>
            <person name="Corradi N."/>
            <person name="Roux C."/>
            <person name="Martin F.M."/>
        </authorList>
    </citation>
    <scope>NUCLEOTIDE SEQUENCE [LARGE SCALE GENOMIC DNA]</scope>
    <source>
        <strain evidence="2 3">DAOM 227022</strain>
    </source>
</reference>
<proteinExistence type="predicted"/>
<organism evidence="2 3">
    <name type="scientific">Glomus cerebriforme</name>
    <dbReference type="NCBI Taxonomy" id="658196"/>
    <lineage>
        <taxon>Eukaryota</taxon>
        <taxon>Fungi</taxon>
        <taxon>Fungi incertae sedis</taxon>
        <taxon>Mucoromycota</taxon>
        <taxon>Glomeromycotina</taxon>
        <taxon>Glomeromycetes</taxon>
        <taxon>Glomerales</taxon>
        <taxon>Glomeraceae</taxon>
        <taxon>Glomus</taxon>
    </lineage>
</organism>